<sequence length="68" mass="7916">MTFQFASISDFFAMGGYGFYVWLSYGLTFLAVGLLVWQSKREIRQTLQLVKKEQARESQQNNKRSDTV</sequence>
<evidence type="ECO:0000256" key="1">
    <source>
        <dbReference type="ARBA" id="ARBA00002442"/>
    </source>
</evidence>
<evidence type="ECO:0000256" key="2">
    <source>
        <dbReference type="ARBA" id="ARBA00004377"/>
    </source>
</evidence>
<evidence type="ECO:0000256" key="10">
    <source>
        <dbReference type="ARBA" id="ARBA00022989"/>
    </source>
</evidence>
<comment type="subcellular location">
    <subcellularLocation>
        <location evidence="2 12">Cell inner membrane</location>
        <topology evidence="2 12">Single-pass membrane protein</topology>
    </subcellularLocation>
</comment>
<dbReference type="InterPro" id="IPR052075">
    <property type="entry name" value="Heme_exporter_D"/>
</dbReference>
<dbReference type="GO" id="GO:0015886">
    <property type="term" value="P:heme transport"/>
    <property type="evidence" value="ECO:0007669"/>
    <property type="project" value="InterPro"/>
</dbReference>
<evidence type="ECO:0000256" key="5">
    <source>
        <dbReference type="ARBA" id="ARBA00022448"/>
    </source>
</evidence>
<keyword evidence="9 12" id="KW-0201">Cytochrome c-type biogenesis</keyword>
<gene>
    <name evidence="13" type="primary">ccmD</name>
    <name evidence="13" type="ORF">C5N92_03320</name>
</gene>
<dbReference type="RefSeq" id="WP_111749448.1">
    <property type="nucleotide sequence ID" value="NZ_PTPX01000007.1"/>
</dbReference>
<name>A0A328BYK7_9PAST</name>
<evidence type="ECO:0000256" key="9">
    <source>
        <dbReference type="ARBA" id="ARBA00022748"/>
    </source>
</evidence>
<evidence type="ECO:0000256" key="6">
    <source>
        <dbReference type="ARBA" id="ARBA00022475"/>
    </source>
</evidence>
<accession>A0A328BYK7</accession>
<protein>
    <recommendedName>
        <fullName evidence="4 12">Heme exporter protein D</fullName>
    </recommendedName>
</protein>
<dbReference type="Proteomes" id="UP000248689">
    <property type="component" value="Unassembled WGS sequence"/>
</dbReference>
<keyword evidence="7 12" id="KW-0997">Cell inner membrane</keyword>
<evidence type="ECO:0000313" key="13">
    <source>
        <dbReference type="EMBL" id="RAL19159.1"/>
    </source>
</evidence>
<comment type="similarity">
    <text evidence="3 12">Belongs to the CcmD/CycX/HelD family.</text>
</comment>
<dbReference type="Pfam" id="PF04995">
    <property type="entry name" value="CcmD"/>
    <property type="match status" value="1"/>
</dbReference>
<dbReference type="NCBIfam" id="TIGR03141">
    <property type="entry name" value="cytochro_ccmD"/>
    <property type="match status" value="1"/>
</dbReference>
<organism evidence="13 14">
    <name type="scientific">Glaesserella australis</name>
    <dbReference type="NCBI Taxonomy" id="2094024"/>
    <lineage>
        <taxon>Bacteria</taxon>
        <taxon>Pseudomonadati</taxon>
        <taxon>Pseudomonadota</taxon>
        <taxon>Gammaproteobacteria</taxon>
        <taxon>Pasteurellales</taxon>
        <taxon>Pasteurellaceae</taxon>
        <taxon>Glaesserella</taxon>
    </lineage>
</organism>
<keyword evidence="6 12" id="KW-1003">Cell membrane</keyword>
<dbReference type="OrthoDB" id="9815607at2"/>
<keyword evidence="10 12" id="KW-1133">Transmembrane helix</keyword>
<keyword evidence="14" id="KW-1185">Reference proteome</keyword>
<comment type="caution">
    <text evidence="13">The sequence shown here is derived from an EMBL/GenBank/DDBJ whole genome shotgun (WGS) entry which is preliminary data.</text>
</comment>
<evidence type="ECO:0000256" key="8">
    <source>
        <dbReference type="ARBA" id="ARBA00022692"/>
    </source>
</evidence>
<evidence type="ECO:0000256" key="4">
    <source>
        <dbReference type="ARBA" id="ARBA00016461"/>
    </source>
</evidence>
<proteinExistence type="inferred from homology"/>
<dbReference type="GO" id="GO:0017004">
    <property type="term" value="P:cytochrome complex assembly"/>
    <property type="evidence" value="ECO:0007669"/>
    <property type="project" value="UniProtKB-KW"/>
</dbReference>
<dbReference type="PANTHER" id="PTHR37531:SF1">
    <property type="entry name" value="HEME EXPORTER PROTEIN D"/>
    <property type="match status" value="1"/>
</dbReference>
<dbReference type="EMBL" id="PTPX01000007">
    <property type="protein sequence ID" value="RAL19159.1"/>
    <property type="molecule type" value="Genomic_DNA"/>
</dbReference>
<keyword evidence="5 12" id="KW-0813">Transport</keyword>
<dbReference type="GO" id="GO:0005886">
    <property type="term" value="C:plasma membrane"/>
    <property type="evidence" value="ECO:0007669"/>
    <property type="project" value="UniProtKB-SubCell"/>
</dbReference>
<dbReference type="GO" id="GO:1903607">
    <property type="term" value="P:cytochrome c biosynthetic process"/>
    <property type="evidence" value="ECO:0007669"/>
    <property type="project" value="TreeGrafter"/>
</dbReference>
<evidence type="ECO:0000256" key="12">
    <source>
        <dbReference type="RuleBase" id="RU363101"/>
    </source>
</evidence>
<dbReference type="InterPro" id="IPR007078">
    <property type="entry name" value="Haem_export_protD_CcmD"/>
</dbReference>
<keyword evidence="8 12" id="KW-0812">Transmembrane</keyword>
<evidence type="ECO:0000256" key="7">
    <source>
        <dbReference type="ARBA" id="ARBA00022519"/>
    </source>
</evidence>
<reference evidence="14" key="1">
    <citation type="submission" date="2018-02" db="EMBL/GenBank/DDBJ databases">
        <title>Glaesserella australis sp. nov., isolated from the lungs of pigs.</title>
        <authorList>
            <person name="Turni C."/>
            <person name="Christensen H."/>
        </authorList>
    </citation>
    <scope>NUCLEOTIDE SEQUENCE [LARGE SCALE GENOMIC DNA]</scope>
    <source>
        <strain evidence="14">HS4635</strain>
    </source>
</reference>
<evidence type="ECO:0000313" key="14">
    <source>
        <dbReference type="Proteomes" id="UP000248689"/>
    </source>
</evidence>
<comment type="function">
    <text evidence="1 12">Required for the export of heme to the periplasm for the biogenesis of c-type cytochromes.</text>
</comment>
<dbReference type="AlphaFoldDB" id="A0A328BYK7"/>
<dbReference type="PANTHER" id="PTHR37531">
    <property type="entry name" value="HEME EXPORTER PROTEIN D"/>
    <property type="match status" value="1"/>
</dbReference>
<evidence type="ECO:0000256" key="11">
    <source>
        <dbReference type="ARBA" id="ARBA00023136"/>
    </source>
</evidence>
<keyword evidence="11 12" id="KW-0472">Membrane</keyword>
<feature type="transmembrane region" description="Helical" evidence="12">
    <location>
        <begin position="19"/>
        <end position="37"/>
    </location>
</feature>
<evidence type="ECO:0000256" key="3">
    <source>
        <dbReference type="ARBA" id="ARBA00008741"/>
    </source>
</evidence>